<dbReference type="AlphaFoldDB" id="A0A6S6S7W1"/>
<sequence length="206" mass="22836">MKTLIKISILLLSVAILLQGCGGGGDNPTTYVTTLGDGTSITTTDEGAVMAPNHNTLKSIAQEIATAVKTNVSALNEKEFISFTKETNYCDISGSRESQESTSSQKISSEQSYENCQEETSLQHGRVKIDYLDINDEGKYPKSLSIVIQEAYTFNQIQLKKELTIESKIFYYNDNSIQKITLMINGLVNYKNSNYGLQNIDQSILY</sequence>
<dbReference type="PROSITE" id="PS51257">
    <property type="entry name" value="PROKAR_LIPOPROTEIN"/>
    <property type="match status" value="1"/>
</dbReference>
<gene>
    <name evidence="3" type="ORF">HELGO_WM27996</name>
</gene>
<accession>A0A6S6S7W1</accession>
<proteinExistence type="predicted"/>
<protein>
    <recommendedName>
        <fullName evidence="4">Lipoprotein</fullName>
    </recommendedName>
</protein>
<dbReference type="EMBL" id="CACVAZ010000003">
    <property type="protein sequence ID" value="CAA6802326.1"/>
    <property type="molecule type" value="Genomic_DNA"/>
</dbReference>
<feature type="region of interest" description="Disordered" evidence="1">
    <location>
        <begin position="93"/>
        <end position="119"/>
    </location>
</feature>
<reference evidence="3" key="1">
    <citation type="submission" date="2020-01" db="EMBL/GenBank/DDBJ databases">
        <authorList>
            <person name="Meier V. D."/>
            <person name="Meier V D."/>
        </authorList>
    </citation>
    <scope>NUCLEOTIDE SEQUENCE</scope>
    <source>
        <strain evidence="3">HLG_WM_MAG_02</strain>
    </source>
</reference>
<evidence type="ECO:0000256" key="1">
    <source>
        <dbReference type="SAM" id="MobiDB-lite"/>
    </source>
</evidence>
<keyword evidence="2" id="KW-0732">Signal</keyword>
<organism evidence="3">
    <name type="scientific">uncultured Sulfurovum sp</name>
    <dbReference type="NCBI Taxonomy" id="269237"/>
    <lineage>
        <taxon>Bacteria</taxon>
        <taxon>Pseudomonadati</taxon>
        <taxon>Campylobacterota</taxon>
        <taxon>Epsilonproteobacteria</taxon>
        <taxon>Campylobacterales</taxon>
        <taxon>Sulfurovaceae</taxon>
        <taxon>Sulfurovum</taxon>
        <taxon>environmental samples</taxon>
    </lineage>
</organism>
<feature type="compositionally biased region" description="Low complexity" evidence="1">
    <location>
        <begin position="93"/>
        <end position="112"/>
    </location>
</feature>
<evidence type="ECO:0000313" key="3">
    <source>
        <dbReference type="EMBL" id="CAA6802326.1"/>
    </source>
</evidence>
<feature type="chain" id="PRO_5028190053" description="Lipoprotein" evidence="2">
    <location>
        <begin position="23"/>
        <end position="206"/>
    </location>
</feature>
<evidence type="ECO:0008006" key="4">
    <source>
        <dbReference type="Google" id="ProtNLM"/>
    </source>
</evidence>
<name>A0A6S6S7W1_9BACT</name>
<evidence type="ECO:0000256" key="2">
    <source>
        <dbReference type="SAM" id="SignalP"/>
    </source>
</evidence>
<feature type="signal peptide" evidence="2">
    <location>
        <begin position="1"/>
        <end position="22"/>
    </location>
</feature>